<dbReference type="eggNOG" id="COG0511">
    <property type="taxonomic scope" value="Bacteria"/>
</dbReference>
<dbReference type="PATRIC" id="fig|1028800.3.peg.4852"/>
<protein>
    <recommendedName>
        <fullName evidence="3">Acetyl-CoA carboxylase</fullName>
    </recommendedName>
</protein>
<organism evidence="1 2">
    <name type="scientific">Neorhizobium galegae bv. orientalis str. HAMBI 540</name>
    <dbReference type="NCBI Taxonomy" id="1028800"/>
    <lineage>
        <taxon>Bacteria</taxon>
        <taxon>Pseudomonadati</taxon>
        <taxon>Pseudomonadota</taxon>
        <taxon>Alphaproteobacteria</taxon>
        <taxon>Hyphomicrobiales</taxon>
        <taxon>Rhizobiaceae</taxon>
        <taxon>Rhizobium/Agrobacterium group</taxon>
        <taxon>Neorhizobium</taxon>
    </lineage>
</organism>
<dbReference type="InterPro" id="IPR011053">
    <property type="entry name" value="Single_hybrid_motif"/>
</dbReference>
<keyword evidence="2" id="KW-1185">Reference proteome</keyword>
<dbReference type="Proteomes" id="UP000028181">
    <property type="component" value="Plasmid pHAMBI540a"/>
</dbReference>
<dbReference type="Gene3D" id="2.40.50.100">
    <property type="match status" value="1"/>
</dbReference>
<dbReference type="KEGG" id="ngg:RG540_PA02400"/>
<dbReference type="OrthoDB" id="7282653at2"/>
<evidence type="ECO:0008006" key="3">
    <source>
        <dbReference type="Google" id="ProtNLM"/>
    </source>
</evidence>
<reference evidence="2" key="1">
    <citation type="journal article" date="2014" name="BMC Genomics">
        <title>Genome sequencing of two Neorhizobium galegae strains reveals a noeT gene responsible for the unusual acetylation of the nodulation factors.</title>
        <authorList>
            <person name="Osterman J."/>
            <person name="Marsh J."/>
            <person name="Laine P.K."/>
            <person name="Zeng Z."/>
            <person name="Alatalo E."/>
            <person name="Sullivan J.T."/>
            <person name="Young J.P."/>
            <person name="Thomas-Oates J."/>
            <person name="Paulin L."/>
            <person name="Lindstrom K."/>
        </authorList>
    </citation>
    <scope>NUCLEOTIDE SEQUENCE [LARGE SCALE GENOMIC DNA]</scope>
    <source>
        <strain evidence="2">HAMBI 540</strain>
    </source>
</reference>
<proteinExistence type="predicted"/>
<accession>A0A068SXK2</accession>
<evidence type="ECO:0000313" key="2">
    <source>
        <dbReference type="Proteomes" id="UP000028181"/>
    </source>
</evidence>
<dbReference type="GeneID" id="24259954"/>
<dbReference type="RefSeq" id="WP_041364070.1">
    <property type="nucleotide sequence ID" value="NZ_HG938354.1"/>
</dbReference>
<dbReference type="SUPFAM" id="SSF51230">
    <property type="entry name" value="Single hybrid motif"/>
    <property type="match status" value="1"/>
</dbReference>
<evidence type="ECO:0000313" key="1">
    <source>
        <dbReference type="EMBL" id="CDN50918.1"/>
    </source>
</evidence>
<name>A0A068SXK2_NEOGA</name>
<dbReference type="EMBL" id="HG938354">
    <property type="protein sequence ID" value="CDN50918.1"/>
    <property type="molecule type" value="Genomic_DNA"/>
</dbReference>
<sequence length="140" mass="14275">MSTIDFSDPATIAALTEALTAAGVDGLEISGPGGQLRLVISKGEGPHIRLTGGIGANPANAAIVKAPIAGCFCAIHPSVSEETETLPRRVSDKDVVGFIRIGSVLLPVLAGRSGLLARRLAEPGALVGFGDPLFEIEPQP</sequence>
<keyword evidence="1" id="KW-0614">Plasmid</keyword>
<dbReference type="AlphaFoldDB" id="A0A068SXK2"/>
<gene>
    <name evidence="1" type="ORF">RG540_PA02400</name>
</gene>
<dbReference type="HOGENOM" id="CLU_016733_6_0_5"/>
<geneLocation type="plasmid" evidence="2">
    <name>II</name>
</geneLocation>